<comment type="caution">
    <text evidence="2">The sequence shown here is derived from an EMBL/GenBank/DDBJ whole genome shotgun (WGS) entry which is preliminary data.</text>
</comment>
<keyword evidence="3" id="KW-1185">Reference proteome</keyword>
<organism evidence="2 3">
    <name type="scientific">Pseudocercospora musae</name>
    <dbReference type="NCBI Taxonomy" id="113226"/>
    <lineage>
        <taxon>Eukaryota</taxon>
        <taxon>Fungi</taxon>
        <taxon>Dikarya</taxon>
        <taxon>Ascomycota</taxon>
        <taxon>Pezizomycotina</taxon>
        <taxon>Dothideomycetes</taxon>
        <taxon>Dothideomycetidae</taxon>
        <taxon>Mycosphaerellales</taxon>
        <taxon>Mycosphaerellaceae</taxon>
        <taxon>Pseudocercospora</taxon>
    </lineage>
</organism>
<sequence length="197" mass="22397">MFFLPVLRIKALARKGDGCSERIRISHFLNMGLLPTCYPFNLLVVTRSSECTHSVVPPSPSRGAPDGTKSLTEPSCNLICLHRSPDALQSLKTWNVRGAKQCILSRVTKVKMLRTWLRGRTTWPVGQWHTTPRRQDVKESDYIQHDEPARFYPAPPGNYSDESAVMAKSTRSTHDERESKDRRRSRSMAVPNLLCTF</sequence>
<dbReference type="EMBL" id="LFZO01000003">
    <property type="protein sequence ID" value="KXT18812.1"/>
    <property type="molecule type" value="Genomic_DNA"/>
</dbReference>
<dbReference type="Proteomes" id="UP000073492">
    <property type="component" value="Unassembled WGS sequence"/>
</dbReference>
<evidence type="ECO:0000256" key="1">
    <source>
        <dbReference type="SAM" id="MobiDB-lite"/>
    </source>
</evidence>
<evidence type="ECO:0000313" key="3">
    <source>
        <dbReference type="Proteomes" id="UP000073492"/>
    </source>
</evidence>
<feature type="compositionally biased region" description="Basic and acidic residues" evidence="1">
    <location>
        <begin position="172"/>
        <end position="181"/>
    </location>
</feature>
<accession>A0A139IVY4</accession>
<dbReference type="AlphaFoldDB" id="A0A139IVY4"/>
<gene>
    <name evidence="2" type="ORF">AC579_8221</name>
</gene>
<feature type="region of interest" description="Disordered" evidence="1">
    <location>
        <begin position="147"/>
        <end position="191"/>
    </location>
</feature>
<name>A0A139IVY4_9PEZI</name>
<proteinExistence type="predicted"/>
<reference evidence="2 3" key="1">
    <citation type="submission" date="2015-07" db="EMBL/GenBank/DDBJ databases">
        <title>Comparative genomics of the Sigatoka disease complex on banana suggests a link between parallel evolutionary changes in Pseudocercospora fijiensis and Pseudocercospora eumusae and increased virulence on the banana host.</title>
        <authorList>
            <person name="Chang T.-C."/>
            <person name="Salvucci A."/>
            <person name="Crous P.W."/>
            <person name="Stergiopoulos I."/>
        </authorList>
    </citation>
    <scope>NUCLEOTIDE SEQUENCE [LARGE SCALE GENOMIC DNA]</scope>
    <source>
        <strain evidence="2 3">CBS 116634</strain>
    </source>
</reference>
<protein>
    <submittedName>
        <fullName evidence="2">Uncharacterized protein</fullName>
    </submittedName>
</protein>
<evidence type="ECO:0000313" key="2">
    <source>
        <dbReference type="EMBL" id="KXT18812.1"/>
    </source>
</evidence>